<keyword evidence="1" id="KW-0436">Ligase</keyword>
<evidence type="ECO:0000313" key="2">
    <source>
        <dbReference type="Proteomes" id="UP000231194"/>
    </source>
</evidence>
<sequence>VDLVVQVFSDAGETVAQLGTVIPAEGEHRVVYNGHLDLAL</sequence>
<dbReference type="Proteomes" id="UP000231194">
    <property type="component" value="Unassembled WGS sequence"/>
</dbReference>
<evidence type="ECO:0000313" key="1">
    <source>
        <dbReference type="EMBL" id="PJG49949.1"/>
    </source>
</evidence>
<gene>
    <name evidence="1" type="ORF">CVM73_39095</name>
</gene>
<feature type="non-terminal residue" evidence="1">
    <location>
        <position position="1"/>
    </location>
</feature>
<protein>
    <submittedName>
        <fullName evidence="1">Phosphoribosylformylglycinamidine cyclo-ligase</fullName>
    </submittedName>
</protein>
<dbReference type="EMBL" id="PGVG01000165">
    <property type="protein sequence ID" value="PJG49949.1"/>
    <property type="molecule type" value="Genomic_DNA"/>
</dbReference>
<comment type="caution">
    <text evidence="1">The sequence shown here is derived from an EMBL/GenBank/DDBJ whole genome shotgun (WGS) entry which is preliminary data.</text>
</comment>
<accession>A0A2M8QWK9</accession>
<dbReference type="AlphaFoldDB" id="A0A2M8QWK9"/>
<organism evidence="1 2">
    <name type="scientific">Bradyrhizobium forestalis</name>
    <dbReference type="NCBI Taxonomy" id="1419263"/>
    <lineage>
        <taxon>Bacteria</taxon>
        <taxon>Pseudomonadati</taxon>
        <taxon>Pseudomonadota</taxon>
        <taxon>Alphaproteobacteria</taxon>
        <taxon>Hyphomicrobiales</taxon>
        <taxon>Nitrobacteraceae</taxon>
        <taxon>Bradyrhizobium</taxon>
    </lineage>
</organism>
<dbReference type="GO" id="GO:0016874">
    <property type="term" value="F:ligase activity"/>
    <property type="evidence" value="ECO:0007669"/>
    <property type="project" value="UniProtKB-KW"/>
</dbReference>
<proteinExistence type="predicted"/>
<reference evidence="1 2" key="1">
    <citation type="submission" date="2017-11" db="EMBL/GenBank/DDBJ databases">
        <title>Bradyrhizobium forestalis sp. nov., an efficient nitrogen-fixing bacterium isolated from nodules of forest legume species in the Amazon.</title>
        <authorList>
            <person name="Costa E.M."/>
            <person name="Guimaraes A."/>
            <person name="Carvalho T.S."/>
            <person name="Rodrigues T.L."/>
            <person name="Ribeiro P.R.A."/>
            <person name="Lebbe L."/>
            <person name="Willems A."/>
            <person name="Moreira F.M.S."/>
        </authorList>
    </citation>
    <scope>NUCLEOTIDE SEQUENCE [LARGE SCALE GENOMIC DNA]</scope>
    <source>
        <strain evidence="1 2">INPA54B</strain>
    </source>
</reference>
<name>A0A2M8QWK9_9BRAD</name>
<keyword evidence="2" id="KW-1185">Reference proteome</keyword>